<evidence type="ECO:0000256" key="6">
    <source>
        <dbReference type="ARBA" id="ARBA00033334"/>
    </source>
</evidence>
<dbReference type="PIRSF" id="PIRSF015617">
    <property type="entry name" value="Adensltrnsf_CobA"/>
    <property type="match status" value="1"/>
</dbReference>
<dbReference type="GO" id="GO:0008817">
    <property type="term" value="F:corrinoid adenosyltransferase activity"/>
    <property type="evidence" value="ECO:0007669"/>
    <property type="project" value="UniProtKB-EC"/>
</dbReference>
<dbReference type="InterPro" id="IPR027417">
    <property type="entry name" value="P-loop_NTPase"/>
</dbReference>
<dbReference type="EC" id="2.5.1.17" evidence="3"/>
<evidence type="ECO:0000256" key="5">
    <source>
        <dbReference type="ARBA" id="ARBA00031529"/>
    </source>
</evidence>
<evidence type="ECO:0000256" key="9">
    <source>
        <dbReference type="ARBA" id="ARBA00048692"/>
    </source>
</evidence>
<gene>
    <name evidence="10" type="ORF">NBG4_440005</name>
</gene>
<comment type="pathway">
    <text evidence="1">Cofactor biosynthesis; adenosylcobalamin biosynthesis; adenosylcobalamin from cob(II)yrinate a,c-diamide: step 2/7.</text>
</comment>
<dbReference type="Gene3D" id="3.40.50.300">
    <property type="entry name" value="P-loop containing nucleotide triphosphate hydrolases"/>
    <property type="match status" value="1"/>
</dbReference>
<dbReference type="SUPFAM" id="SSF52540">
    <property type="entry name" value="P-loop containing nucleoside triphosphate hydrolases"/>
    <property type="match status" value="1"/>
</dbReference>
<keyword evidence="10" id="KW-0808">Transferase</keyword>
<dbReference type="Pfam" id="PF02572">
    <property type="entry name" value="CobA_CobO_BtuR"/>
    <property type="match status" value="1"/>
</dbReference>
<dbReference type="InterPro" id="IPR003724">
    <property type="entry name" value="CblAdoTrfase_CobA"/>
</dbReference>
<dbReference type="PANTHER" id="PTHR46638:SF1">
    <property type="entry name" value="CORRINOID ADENOSYLTRANSFERASE"/>
    <property type="match status" value="1"/>
</dbReference>
<comment type="similarity">
    <text evidence="2">Belongs to the Cob(I)alamin adenosyltransferase family.</text>
</comment>
<dbReference type="Proteomes" id="UP000245125">
    <property type="component" value="Unassembled WGS sequence"/>
</dbReference>
<dbReference type="GO" id="GO:0009236">
    <property type="term" value="P:cobalamin biosynthetic process"/>
    <property type="evidence" value="ECO:0007669"/>
    <property type="project" value="InterPro"/>
</dbReference>
<evidence type="ECO:0000313" key="11">
    <source>
        <dbReference type="Proteomes" id="UP000245125"/>
    </source>
</evidence>
<proteinExistence type="inferred from homology"/>
<comment type="catalytic activity">
    <reaction evidence="9">
        <text>2 cob(II)alamin + reduced [electron-transfer flavoprotein] + 2 ATP = 2 adenosylcob(III)alamin + 2 triphosphate + oxidized [electron-transfer flavoprotein] + 3 H(+)</text>
        <dbReference type="Rhea" id="RHEA:28671"/>
        <dbReference type="Rhea" id="RHEA-COMP:10685"/>
        <dbReference type="Rhea" id="RHEA-COMP:10686"/>
        <dbReference type="ChEBI" id="CHEBI:15378"/>
        <dbReference type="ChEBI" id="CHEBI:16304"/>
        <dbReference type="ChEBI" id="CHEBI:18036"/>
        <dbReference type="ChEBI" id="CHEBI:18408"/>
        <dbReference type="ChEBI" id="CHEBI:30616"/>
        <dbReference type="ChEBI" id="CHEBI:57692"/>
        <dbReference type="ChEBI" id="CHEBI:58307"/>
        <dbReference type="EC" id="2.5.1.17"/>
    </reaction>
</comment>
<name>A0A2U3QIA7_9BACT</name>
<evidence type="ECO:0000256" key="1">
    <source>
        <dbReference type="ARBA" id="ARBA00005121"/>
    </source>
</evidence>
<sequence>MAAGLIHIYTGDGKGKTTAAVGMAVRAKSRGLRVLFVQFFKESDSGSETAALNSISIQTINFREVKSPFFNPGIDKSVLRENATKALSQLKDIFHKDSFDLIVLDEFICLISEGILADNEAIAFLSNKPLNLEIVLTGKGATQGIMEIADYVTFMKNIKHPYDKKLSARKGIEF</sequence>
<evidence type="ECO:0000256" key="2">
    <source>
        <dbReference type="ARBA" id="ARBA00007487"/>
    </source>
</evidence>
<protein>
    <recommendedName>
        <fullName evidence="3">corrinoid adenosyltransferase</fullName>
        <ecNumber evidence="3">2.5.1.17</ecNumber>
    </recommendedName>
    <alternativeName>
        <fullName evidence="5">Cob(II)alamin adenosyltransferase</fullName>
    </alternativeName>
    <alternativeName>
        <fullName evidence="7">Cob(II)yrinic acid a,c-diamide adenosyltransferase</fullName>
    </alternativeName>
    <alternativeName>
        <fullName evidence="6">Cobinamide/cobalamin adenosyltransferase</fullName>
    </alternativeName>
</protein>
<dbReference type="GO" id="GO:0005524">
    <property type="term" value="F:ATP binding"/>
    <property type="evidence" value="ECO:0007669"/>
    <property type="project" value="InterPro"/>
</dbReference>
<comment type="catalytic activity">
    <reaction evidence="8">
        <text>2 cob(II)yrinate a,c diamide + reduced [electron-transfer flavoprotein] + 2 ATP = 2 adenosylcob(III)yrinate a,c-diamide + 2 triphosphate + oxidized [electron-transfer flavoprotein] + 3 H(+)</text>
        <dbReference type="Rhea" id="RHEA:11528"/>
        <dbReference type="Rhea" id="RHEA-COMP:10685"/>
        <dbReference type="Rhea" id="RHEA-COMP:10686"/>
        <dbReference type="ChEBI" id="CHEBI:15378"/>
        <dbReference type="ChEBI" id="CHEBI:18036"/>
        <dbReference type="ChEBI" id="CHEBI:30616"/>
        <dbReference type="ChEBI" id="CHEBI:57692"/>
        <dbReference type="ChEBI" id="CHEBI:58307"/>
        <dbReference type="ChEBI" id="CHEBI:58503"/>
        <dbReference type="ChEBI" id="CHEBI:58537"/>
        <dbReference type="EC" id="2.5.1.17"/>
    </reaction>
</comment>
<evidence type="ECO:0000256" key="7">
    <source>
        <dbReference type="ARBA" id="ARBA00033354"/>
    </source>
</evidence>
<dbReference type="EMBL" id="OUUY01000091">
    <property type="protein sequence ID" value="SPQ01133.1"/>
    <property type="molecule type" value="Genomic_DNA"/>
</dbReference>
<keyword evidence="11" id="KW-1185">Reference proteome</keyword>
<comment type="function">
    <text evidence="4">Required for both de novo synthesis of the corrin ring for the assimilation of exogenous corrinoids. Participates in the adenosylation of a variety of incomplete and complete corrinoids.</text>
</comment>
<organism evidence="10 11">
    <name type="scientific">Candidatus Sulfobium mesophilum</name>
    <dbReference type="NCBI Taxonomy" id="2016548"/>
    <lineage>
        <taxon>Bacteria</taxon>
        <taxon>Pseudomonadati</taxon>
        <taxon>Nitrospirota</taxon>
        <taxon>Nitrospiria</taxon>
        <taxon>Nitrospirales</taxon>
        <taxon>Nitrospiraceae</taxon>
        <taxon>Candidatus Sulfobium</taxon>
    </lineage>
</organism>
<accession>A0A2U3QIA7</accession>
<dbReference type="PANTHER" id="PTHR46638">
    <property type="entry name" value="CORRINOID ADENOSYLTRANSFERASE"/>
    <property type="match status" value="1"/>
</dbReference>
<dbReference type="AlphaFoldDB" id="A0A2U3QIA7"/>
<evidence type="ECO:0000256" key="4">
    <source>
        <dbReference type="ARBA" id="ARBA00024929"/>
    </source>
</evidence>
<reference evidence="11" key="1">
    <citation type="submission" date="2018-03" db="EMBL/GenBank/DDBJ databases">
        <authorList>
            <person name="Zecchin S."/>
        </authorList>
    </citation>
    <scope>NUCLEOTIDE SEQUENCE [LARGE SCALE GENOMIC DNA]</scope>
</reference>
<evidence type="ECO:0000256" key="8">
    <source>
        <dbReference type="ARBA" id="ARBA00048555"/>
    </source>
</evidence>
<evidence type="ECO:0000256" key="3">
    <source>
        <dbReference type="ARBA" id="ARBA00012454"/>
    </source>
</evidence>
<evidence type="ECO:0000313" key="10">
    <source>
        <dbReference type="EMBL" id="SPQ01133.1"/>
    </source>
</evidence>